<dbReference type="AlphaFoldDB" id="A0AAD1HVN4"/>
<proteinExistence type="predicted"/>
<keyword evidence="4" id="KW-1185">Reference proteome</keyword>
<feature type="region of interest" description="Disordered" evidence="1">
    <location>
        <begin position="64"/>
        <end position="102"/>
    </location>
</feature>
<evidence type="ECO:0000256" key="1">
    <source>
        <dbReference type="SAM" id="MobiDB-lite"/>
    </source>
</evidence>
<feature type="transmembrane region" description="Helical" evidence="2">
    <location>
        <begin position="12"/>
        <end position="32"/>
    </location>
</feature>
<protein>
    <submittedName>
        <fullName evidence="3">Uncharacterized protein</fullName>
    </submittedName>
</protein>
<dbReference type="EMBL" id="AP022561">
    <property type="protein sequence ID" value="BBX09816.1"/>
    <property type="molecule type" value="Genomic_DNA"/>
</dbReference>
<organism evidence="3 4">
    <name type="scientific">Mycolicibacterium aichiense</name>
    <dbReference type="NCBI Taxonomy" id="1799"/>
    <lineage>
        <taxon>Bacteria</taxon>
        <taxon>Bacillati</taxon>
        <taxon>Actinomycetota</taxon>
        <taxon>Actinomycetes</taxon>
        <taxon>Mycobacteriales</taxon>
        <taxon>Mycobacteriaceae</taxon>
        <taxon>Mycolicibacterium</taxon>
    </lineage>
</organism>
<sequence length="102" mass="10379">MASDRIPARREVATPAVTVVGAGVAAAVVPAFCAVSDERADRVADDGVAVRLLAPVDLPAEDDAFDEAFEPPPSSLSAWATADPDSKAAPNPTTIAPVPNKT</sequence>
<gene>
    <name evidence="3" type="ORF">MAIC_46190</name>
</gene>
<evidence type="ECO:0000313" key="3">
    <source>
        <dbReference type="EMBL" id="BBX09816.1"/>
    </source>
</evidence>
<name>A0AAD1HVN4_9MYCO</name>
<reference evidence="3 4" key="1">
    <citation type="journal article" date="2019" name="Emerg. Microbes Infect.">
        <title>Comprehensive subspecies identification of 175 nontuberculous mycobacteria species based on 7547 genomic profiles.</title>
        <authorList>
            <person name="Matsumoto Y."/>
            <person name="Kinjo T."/>
            <person name="Motooka D."/>
            <person name="Nabeya D."/>
            <person name="Jung N."/>
            <person name="Uechi K."/>
            <person name="Horii T."/>
            <person name="Iida T."/>
            <person name="Fujita J."/>
            <person name="Nakamura S."/>
        </authorList>
    </citation>
    <scope>NUCLEOTIDE SEQUENCE [LARGE SCALE GENOMIC DNA]</scope>
    <source>
        <strain evidence="3 4">JCM 6376</strain>
    </source>
</reference>
<keyword evidence="2" id="KW-1133">Transmembrane helix</keyword>
<keyword evidence="2" id="KW-0472">Membrane</keyword>
<dbReference type="KEGG" id="maic:MAIC_46190"/>
<dbReference type="Proteomes" id="UP000467327">
    <property type="component" value="Chromosome"/>
</dbReference>
<evidence type="ECO:0000313" key="4">
    <source>
        <dbReference type="Proteomes" id="UP000467327"/>
    </source>
</evidence>
<accession>A0AAD1HVN4</accession>
<evidence type="ECO:0000256" key="2">
    <source>
        <dbReference type="SAM" id="Phobius"/>
    </source>
</evidence>
<keyword evidence="2" id="KW-0812">Transmembrane</keyword>